<name>A0A4R1ML16_9FIRM</name>
<dbReference type="Proteomes" id="UP000294545">
    <property type="component" value="Unassembled WGS sequence"/>
</dbReference>
<dbReference type="Pfam" id="PF06182">
    <property type="entry name" value="ABC2_membrane_6"/>
    <property type="match status" value="1"/>
</dbReference>
<comment type="caution">
    <text evidence="2">The sequence shown here is derived from an EMBL/GenBank/DDBJ whole genome shotgun (WGS) entry which is preliminary data.</text>
</comment>
<keyword evidence="1" id="KW-0812">Transmembrane</keyword>
<reference evidence="2 3" key="1">
    <citation type="submission" date="2019-03" db="EMBL/GenBank/DDBJ databases">
        <title>Genomic Encyclopedia of Type Strains, Phase IV (KMG-IV): sequencing the most valuable type-strain genomes for metagenomic binning, comparative biology and taxonomic classification.</title>
        <authorList>
            <person name="Goeker M."/>
        </authorList>
    </citation>
    <scope>NUCLEOTIDE SEQUENCE [LARGE SCALE GENOMIC DNA]</scope>
    <source>
        <strain evidence="2 3">DSM 24176</strain>
    </source>
</reference>
<evidence type="ECO:0000313" key="3">
    <source>
        <dbReference type="Proteomes" id="UP000294545"/>
    </source>
</evidence>
<dbReference type="InterPro" id="IPR010390">
    <property type="entry name" value="ABC-2_transporter-like"/>
</dbReference>
<accession>A0A4R1ML16</accession>
<feature type="transmembrane region" description="Helical" evidence="1">
    <location>
        <begin position="53"/>
        <end position="72"/>
    </location>
</feature>
<sequence>MSMYLVLMKMVFHQQFLYRSEMFFNFLGNVLRIVIQVSIWTSLMGIGGIVEDITLSNMITYTVISIIIRMLVHSEIATVFSKKVKTGEIVVDFIKPVSLKSYMFSQQISENTFNFIIIGLPLLLFSQLVYGLEMIANGHTLFLFLIALILGIVIMFYIDYILGTLIFWVKNNVYVYLVRGALFEIFSGVFVPLWFYPDFLLGAVNYLPFRLVAFEPIAIYLGKTSIKEAYDIILLQVIWIILLYIIQKLLWHIAQSKVFIQGG</sequence>
<evidence type="ECO:0000313" key="2">
    <source>
        <dbReference type="EMBL" id="TCK92750.1"/>
    </source>
</evidence>
<feature type="transmembrane region" description="Helical" evidence="1">
    <location>
        <begin position="233"/>
        <end position="254"/>
    </location>
</feature>
<gene>
    <name evidence="2" type="ORF">EDC19_1905</name>
</gene>
<dbReference type="PANTHER" id="PTHR36832">
    <property type="entry name" value="SLR1174 PROTEIN-RELATED"/>
    <property type="match status" value="1"/>
</dbReference>
<feature type="transmembrane region" description="Helical" evidence="1">
    <location>
        <begin position="112"/>
        <end position="130"/>
    </location>
</feature>
<keyword evidence="1" id="KW-1133">Transmembrane helix</keyword>
<proteinExistence type="predicted"/>
<feature type="transmembrane region" description="Helical" evidence="1">
    <location>
        <begin position="142"/>
        <end position="169"/>
    </location>
</feature>
<feature type="transmembrane region" description="Helical" evidence="1">
    <location>
        <begin position="21"/>
        <end position="41"/>
    </location>
</feature>
<dbReference type="PANTHER" id="PTHR36832:SF1">
    <property type="entry name" value="SLR1174 PROTEIN"/>
    <property type="match status" value="1"/>
</dbReference>
<dbReference type="AlphaFoldDB" id="A0A4R1ML16"/>
<dbReference type="EMBL" id="SMGQ01000013">
    <property type="protein sequence ID" value="TCK92750.1"/>
    <property type="molecule type" value="Genomic_DNA"/>
</dbReference>
<evidence type="ECO:0000256" key="1">
    <source>
        <dbReference type="SAM" id="Phobius"/>
    </source>
</evidence>
<organism evidence="2 3">
    <name type="scientific">Natranaerovirga hydrolytica</name>
    <dbReference type="NCBI Taxonomy" id="680378"/>
    <lineage>
        <taxon>Bacteria</taxon>
        <taxon>Bacillati</taxon>
        <taxon>Bacillota</taxon>
        <taxon>Clostridia</taxon>
        <taxon>Lachnospirales</taxon>
        <taxon>Natranaerovirgaceae</taxon>
        <taxon>Natranaerovirga</taxon>
    </lineage>
</organism>
<keyword evidence="3" id="KW-1185">Reference proteome</keyword>
<feature type="transmembrane region" description="Helical" evidence="1">
    <location>
        <begin position="176"/>
        <end position="197"/>
    </location>
</feature>
<dbReference type="OrthoDB" id="8582979at2"/>
<keyword evidence="1" id="KW-0472">Membrane</keyword>
<protein>
    <submittedName>
        <fullName evidence="2">ABC-2 type transport system permease protein</fullName>
    </submittedName>
</protein>